<evidence type="ECO:0000256" key="1">
    <source>
        <dbReference type="PROSITE-ProRule" id="PRU00703"/>
    </source>
</evidence>
<gene>
    <name evidence="3" type="ORF">PQG43_08195</name>
</gene>
<feature type="domain" description="CBS" evidence="2">
    <location>
        <begin position="7"/>
        <end position="66"/>
    </location>
</feature>
<protein>
    <submittedName>
        <fullName evidence="3">CBS domain-containing protein</fullName>
    </submittedName>
</protein>
<dbReference type="InterPro" id="IPR050986">
    <property type="entry name" value="GutQ/KpsF_isomerases"/>
</dbReference>
<keyword evidence="1" id="KW-0129">CBS domain</keyword>
<dbReference type="PANTHER" id="PTHR42745:SF1">
    <property type="entry name" value="ARABINOSE 5-PHOSPHATE ISOMERASE KDSD"/>
    <property type="match status" value="1"/>
</dbReference>
<comment type="caution">
    <text evidence="3">The sequence shown here is derived from an EMBL/GenBank/DDBJ whole genome shotgun (WGS) entry which is preliminary data.</text>
</comment>
<dbReference type="InterPro" id="IPR000644">
    <property type="entry name" value="CBS_dom"/>
</dbReference>
<dbReference type="InterPro" id="IPR046342">
    <property type="entry name" value="CBS_dom_sf"/>
</dbReference>
<dbReference type="CDD" id="cd04604">
    <property type="entry name" value="CBS_pair_SIS_assoc"/>
    <property type="match status" value="1"/>
</dbReference>
<proteinExistence type="predicted"/>
<dbReference type="PROSITE" id="PS51371">
    <property type="entry name" value="CBS"/>
    <property type="match status" value="2"/>
</dbReference>
<dbReference type="RefSeq" id="WP_276344344.1">
    <property type="nucleotide sequence ID" value="NZ_JARJOW010000005.1"/>
</dbReference>
<reference evidence="3 4" key="1">
    <citation type="submission" date="2023-03" db="EMBL/GenBank/DDBJ databases">
        <title>Genome sequencing of Aquirufa.</title>
        <authorList>
            <person name="Pitt A."/>
            <person name="Hahn M.W."/>
        </authorList>
    </citation>
    <scope>NUCLEOTIDE SEQUENCE [LARGE SCALE GENOMIC DNA]</scope>
    <source>
        <strain evidence="3 4">WAEICH-18A</strain>
    </source>
</reference>
<accession>A0ABT6BLP7</accession>
<feature type="domain" description="CBS" evidence="2">
    <location>
        <begin position="75"/>
        <end position="131"/>
    </location>
</feature>
<evidence type="ECO:0000313" key="3">
    <source>
        <dbReference type="EMBL" id="MDF5690839.1"/>
    </source>
</evidence>
<organism evidence="3 4">
    <name type="scientific">Aquirufa aurantiipilula</name>
    <dbReference type="NCBI Taxonomy" id="2696561"/>
    <lineage>
        <taxon>Bacteria</taxon>
        <taxon>Pseudomonadati</taxon>
        <taxon>Bacteroidota</taxon>
        <taxon>Cytophagia</taxon>
        <taxon>Cytophagales</taxon>
        <taxon>Flectobacillaceae</taxon>
        <taxon>Aquirufa</taxon>
    </lineage>
</organism>
<evidence type="ECO:0000259" key="2">
    <source>
        <dbReference type="PROSITE" id="PS51371"/>
    </source>
</evidence>
<dbReference type="Pfam" id="PF00571">
    <property type="entry name" value="CBS"/>
    <property type="match status" value="2"/>
</dbReference>
<keyword evidence="4" id="KW-1185">Reference proteome</keyword>
<sequence length="131" mass="14713">MLVKDVMMTLDSFPVILENVIFKEALEEMNHKKLGIACVVNQENSLKGIITDGDIRRKLLKIQKPLSAFFIDDCIDHAIVSPIVANADFTLEAAVEIMRNKQIWDLPVVDNSNKLVGLLHLHPVVEALLKK</sequence>
<dbReference type="SUPFAM" id="SSF54631">
    <property type="entry name" value="CBS-domain pair"/>
    <property type="match status" value="1"/>
</dbReference>
<dbReference type="Gene3D" id="3.10.580.10">
    <property type="entry name" value="CBS-domain"/>
    <property type="match status" value="1"/>
</dbReference>
<evidence type="ECO:0000313" key="4">
    <source>
        <dbReference type="Proteomes" id="UP001321344"/>
    </source>
</evidence>
<name>A0ABT6BLP7_9BACT</name>
<dbReference type="PANTHER" id="PTHR42745">
    <property type="match status" value="1"/>
</dbReference>
<dbReference type="Proteomes" id="UP001321344">
    <property type="component" value="Unassembled WGS sequence"/>
</dbReference>
<dbReference type="SMART" id="SM00116">
    <property type="entry name" value="CBS"/>
    <property type="match status" value="2"/>
</dbReference>
<dbReference type="EMBL" id="JARJOW010000005">
    <property type="protein sequence ID" value="MDF5690839.1"/>
    <property type="molecule type" value="Genomic_DNA"/>
</dbReference>